<feature type="compositionally biased region" description="Basic and acidic residues" evidence="3">
    <location>
        <begin position="26"/>
        <end position="39"/>
    </location>
</feature>
<feature type="region of interest" description="Disordered" evidence="3">
    <location>
        <begin position="1"/>
        <end position="51"/>
    </location>
</feature>
<feature type="compositionally biased region" description="Polar residues" evidence="3">
    <location>
        <begin position="1"/>
        <end position="10"/>
    </location>
</feature>
<evidence type="ECO:0000313" key="5">
    <source>
        <dbReference type="Proteomes" id="UP000518266"/>
    </source>
</evidence>
<dbReference type="PANTHER" id="PTHR20974:SF2">
    <property type="entry name" value="METHYLTRANSFERASE-LIKE 26"/>
    <property type="match status" value="1"/>
</dbReference>
<dbReference type="Proteomes" id="UP000518266">
    <property type="component" value="Unassembled WGS sequence"/>
</dbReference>
<evidence type="ECO:0000256" key="2">
    <source>
        <dbReference type="ARBA" id="ARBA00040746"/>
    </source>
</evidence>
<dbReference type="Pfam" id="PF06080">
    <property type="entry name" value="DUF938"/>
    <property type="match status" value="1"/>
</dbReference>
<protein>
    <recommendedName>
        <fullName evidence="2">Methyltransferase-like 26</fullName>
    </recommendedName>
</protein>
<dbReference type="AlphaFoldDB" id="A0A7J5Y3G4"/>
<dbReference type="SUPFAM" id="SSF53335">
    <property type="entry name" value="S-adenosyl-L-methionine-dependent methyltransferases"/>
    <property type="match status" value="1"/>
</dbReference>
<comment type="similarity">
    <text evidence="1">Belongs to the UPF0585 family.</text>
</comment>
<accession>A0A7J5Y3G4</accession>
<sequence length="244" mass="26857">MTLLSSTGVDPQTVPHHSTALPGAWHDAERRRRGEEQGAHPRGAPESVNTGRHLQALEISSGTGQHVTHFAQSLRNIVWQPSEFDRQSLASIEAYRAHYQLPNVRPAIHLDASLPYQYWGGIPPESIDLVVNINMIHISPMACTEGLFKGAGAVLKPQGLLMTYGPYAVNGQIAPQSNIDFDYSLRQRNSEWGLRDISFLGSIAEKNGHACQQQVSSVQEREFGVKCPKVQCVEHNGPSALTYT</sequence>
<reference evidence="4 5" key="1">
    <citation type="submission" date="2020-03" db="EMBL/GenBank/DDBJ databases">
        <title>Dissostichus mawsoni Genome sequencing and assembly.</title>
        <authorList>
            <person name="Park H."/>
        </authorList>
    </citation>
    <scope>NUCLEOTIDE SEQUENCE [LARGE SCALE GENOMIC DNA]</scope>
    <source>
        <strain evidence="4">DM0001</strain>
        <tissue evidence="4">Muscle</tissue>
    </source>
</reference>
<evidence type="ECO:0000256" key="1">
    <source>
        <dbReference type="ARBA" id="ARBA00008308"/>
    </source>
</evidence>
<dbReference type="EMBL" id="JAAKFY010000017">
    <property type="protein sequence ID" value="KAF3843984.1"/>
    <property type="molecule type" value="Genomic_DNA"/>
</dbReference>
<name>A0A7J5Y3G4_DISMA</name>
<organism evidence="4 5">
    <name type="scientific">Dissostichus mawsoni</name>
    <name type="common">Antarctic cod</name>
    <dbReference type="NCBI Taxonomy" id="36200"/>
    <lineage>
        <taxon>Eukaryota</taxon>
        <taxon>Metazoa</taxon>
        <taxon>Chordata</taxon>
        <taxon>Craniata</taxon>
        <taxon>Vertebrata</taxon>
        <taxon>Euteleostomi</taxon>
        <taxon>Actinopterygii</taxon>
        <taxon>Neopterygii</taxon>
        <taxon>Teleostei</taxon>
        <taxon>Neoteleostei</taxon>
        <taxon>Acanthomorphata</taxon>
        <taxon>Eupercaria</taxon>
        <taxon>Perciformes</taxon>
        <taxon>Notothenioidei</taxon>
        <taxon>Nototheniidae</taxon>
        <taxon>Dissostichus</taxon>
    </lineage>
</organism>
<keyword evidence="5" id="KW-1185">Reference proteome</keyword>
<dbReference type="Gene3D" id="3.40.50.150">
    <property type="entry name" value="Vaccinia Virus protein VP39"/>
    <property type="match status" value="1"/>
</dbReference>
<evidence type="ECO:0000256" key="3">
    <source>
        <dbReference type="SAM" id="MobiDB-lite"/>
    </source>
</evidence>
<evidence type="ECO:0000313" key="4">
    <source>
        <dbReference type="EMBL" id="KAF3843984.1"/>
    </source>
</evidence>
<dbReference type="InterPro" id="IPR029063">
    <property type="entry name" value="SAM-dependent_MTases_sf"/>
</dbReference>
<dbReference type="OrthoDB" id="10258744at2759"/>
<proteinExistence type="inferred from homology"/>
<dbReference type="PANTHER" id="PTHR20974">
    <property type="entry name" value="UPF0585 PROTEIN CG18661"/>
    <property type="match status" value="1"/>
</dbReference>
<comment type="caution">
    <text evidence="4">The sequence shown here is derived from an EMBL/GenBank/DDBJ whole genome shotgun (WGS) entry which is preliminary data.</text>
</comment>
<dbReference type="InterPro" id="IPR010342">
    <property type="entry name" value="DUF938"/>
</dbReference>
<gene>
    <name evidence="4" type="ORF">F7725_016032</name>
</gene>